<evidence type="ECO:0000256" key="3">
    <source>
        <dbReference type="ARBA" id="ARBA00022723"/>
    </source>
</evidence>
<gene>
    <name evidence="9 13" type="primary">dnaJ</name>
    <name evidence="13" type="ORF">WMO64_04395</name>
</gene>
<feature type="domain" description="J" evidence="11">
    <location>
        <begin position="7"/>
        <end position="72"/>
    </location>
</feature>
<evidence type="ECO:0000256" key="8">
    <source>
        <dbReference type="ARBA" id="ARBA00023186"/>
    </source>
</evidence>
<dbReference type="CDD" id="cd10747">
    <property type="entry name" value="DnaJ_C"/>
    <property type="match status" value="1"/>
</dbReference>
<sequence>MPDQKRDYYEVLGVSKSASDDEIKKAYRKLAKQYHPDLNPGDKTAEAKFKEVNEAYEVLSDKDKRAKYDQFGHAGVDPNFGAGAGGPFGGFSGADFGDIDLGDIFGSFFGGGFGGGSSSSRRNGPMKGDTLRAGVTITFEEAAFGCEKEIILNREESCDTCHGTGCEPGTTAEICPNCRGTGTVRIQRGGGAFTFATTTTCPKCGGTGKIIHQPCKTCNGSGSVRKQRKITVKIPAGIDNGQAVSLRGQGGAGRNGGPAGDLIISVTVRPHAFFKRDGTSVYMEQPVSFLQATLGAELEIPTIDGKVKWTLPEGTQPGTTFRLRGKGIPSINGRGRGDQFVTVQVQVPRNLSREQKEALHAYGQAMGEIPADHEDGLKGFFDKKRKKK</sequence>
<keyword evidence="7 9" id="KW-0346">Stress response</keyword>
<dbReference type="InterPro" id="IPR012724">
    <property type="entry name" value="DnaJ"/>
</dbReference>
<feature type="binding site" evidence="9">
    <location>
        <position position="215"/>
    </location>
    <ligand>
        <name>Zn(2+)</name>
        <dbReference type="ChEBI" id="CHEBI:29105"/>
        <label>1</label>
    </ligand>
</feature>
<dbReference type="Pfam" id="PF00684">
    <property type="entry name" value="DnaJ_CXXCXGXG"/>
    <property type="match status" value="1"/>
</dbReference>
<comment type="caution">
    <text evidence="13">The sequence shown here is derived from an EMBL/GenBank/DDBJ whole genome shotgun (WGS) entry which is preliminary data.</text>
</comment>
<dbReference type="RefSeq" id="WP_294521652.1">
    <property type="nucleotide sequence ID" value="NZ_JBBMFK010000005.1"/>
</dbReference>
<feature type="binding site" evidence="9">
    <location>
        <position position="161"/>
    </location>
    <ligand>
        <name>Zn(2+)</name>
        <dbReference type="ChEBI" id="CHEBI:29105"/>
        <label>1</label>
    </ligand>
</feature>
<evidence type="ECO:0000256" key="2">
    <source>
        <dbReference type="ARBA" id="ARBA00022705"/>
    </source>
</evidence>
<evidence type="ECO:0000256" key="1">
    <source>
        <dbReference type="ARBA" id="ARBA00022490"/>
    </source>
</evidence>
<feature type="domain" description="CR-type" evidence="12">
    <location>
        <begin position="145"/>
        <end position="227"/>
    </location>
</feature>
<dbReference type="Gene3D" id="2.10.230.10">
    <property type="entry name" value="Heat shock protein DnaJ, cysteine-rich domain"/>
    <property type="match status" value="1"/>
</dbReference>
<reference evidence="13 14" key="1">
    <citation type="submission" date="2024-03" db="EMBL/GenBank/DDBJ databases">
        <title>Human intestinal bacterial collection.</title>
        <authorList>
            <person name="Pauvert C."/>
            <person name="Hitch T.C.A."/>
            <person name="Clavel T."/>
        </authorList>
    </citation>
    <scope>NUCLEOTIDE SEQUENCE [LARGE SCALE GENOMIC DNA]</scope>
    <source>
        <strain evidence="13 14">CLA-AP-H29</strain>
    </source>
</reference>
<dbReference type="PROSITE" id="PS50076">
    <property type="entry name" value="DNAJ_2"/>
    <property type="match status" value="1"/>
</dbReference>
<keyword evidence="1 9" id="KW-0963">Cytoplasm</keyword>
<comment type="function">
    <text evidence="9">Participates actively in the response to hyperosmotic and heat shock by preventing the aggregation of stress-denatured proteins and by disaggregating proteins, also in an autonomous, DnaK-independent fashion. Unfolded proteins bind initially to DnaJ; upon interaction with the DnaJ-bound protein, DnaK hydrolyzes its bound ATP, resulting in the formation of a stable complex. GrpE releases ADP from DnaK; ATP binding to DnaK triggers the release of the substrate protein, thus completing the reaction cycle. Several rounds of ATP-dependent interactions between DnaJ, DnaK and GrpE are required for fully efficient folding. Also involved, together with DnaK and GrpE, in the DNA replication of plasmids through activation of initiation proteins.</text>
</comment>
<feature type="repeat" description="CXXCXGXG motif" evidence="9">
    <location>
        <begin position="175"/>
        <end position="182"/>
    </location>
</feature>
<dbReference type="PANTHER" id="PTHR43096:SF48">
    <property type="entry name" value="CHAPERONE PROTEIN DNAJ"/>
    <property type="match status" value="1"/>
</dbReference>
<feature type="binding site" evidence="9">
    <location>
        <position position="178"/>
    </location>
    <ligand>
        <name>Zn(2+)</name>
        <dbReference type="ChEBI" id="CHEBI:29105"/>
        <label>2</label>
    </ligand>
</feature>
<evidence type="ECO:0000256" key="4">
    <source>
        <dbReference type="ARBA" id="ARBA00022737"/>
    </source>
</evidence>
<evidence type="ECO:0000313" key="14">
    <source>
        <dbReference type="Proteomes" id="UP001464378"/>
    </source>
</evidence>
<comment type="cofactor">
    <cofactor evidence="9">
        <name>Zn(2+)</name>
        <dbReference type="ChEBI" id="CHEBI:29105"/>
    </cofactor>
    <text evidence="9">Binds 2 Zn(2+) ions per monomer.</text>
</comment>
<dbReference type="InterPro" id="IPR018253">
    <property type="entry name" value="DnaJ_domain_CS"/>
</dbReference>
<evidence type="ECO:0000259" key="12">
    <source>
        <dbReference type="PROSITE" id="PS51188"/>
    </source>
</evidence>
<dbReference type="PROSITE" id="PS51188">
    <property type="entry name" value="ZF_CR"/>
    <property type="match status" value="1"/>
</dbReference>
<evidence type="ECO:0000256" key="5">
    <source>
        <dbReference type="ARBA" id="ARBA00022771"/>
    </source>
</evidence>
<feature type="binding site" evidence="9">
    <location>
        <position position="218"/>
    </location>
    <ligand>
        <name>Zn(2+)</name>
        <dbReference type="ChEBI" id="CHEBI:29105"/>
        <label>1</label>
    </ligand>
</feature>
<dbReference type="InterPro" id="IPR008971">
    <property type="entry name" value="HSP40/DnaJ_pept-bd"/>
</dbReference>
<dbReference type="SUPFAM" id="SSF46565">
    <property type="entry name" value="Chaperone J-domain"/>
    <property type="match status" value="1"/>
</dbReference>
<dbReference type="InterPro" id="IPR002939">
    <property type="entry name" value="DnaJ_C"/>
</dbReference>
<evidence type="ECO:0000259" key="11">
    <source>
        <dbReference type="PROSITE" id="PS50076"/>
    </source>
</evidence>
<dbReference type="Gene3D" id="2.60.260.20">
    <property type="entry name" value="Urease metallochaperone UreE, N-terminal domain"/>
    <property type="match status" value="2"/>
</dbReference>
<dbReference type="InterPro" id="IPR036410">
    <property type="entry name" value="HSP_DnaJ_Cys-rich_dom_sf"/>
</dbReference>
<keyword evidence="14" id="KW-1185">Reference proteome</keyword>
<feature type="repeat" description="CXXCXGXG motif" evidence="9">
    <location>
        <begin position="215"/>
        <end position="222"/>
    </location>
</feature>
<keyword evidence="8 9" id="KW-0143">Chaperone</keyword>
<comment type="subcellular location">
    <subcellularLocation>
        <location evidence="9">Cytoplasm</location>
    </subcellularLocation>
</comment>
<dbReference type="SUPFAM" id="SSF57938">
    <property type="entry name" value="DnaJ/Hsp40 cysteine-rich domain"/>
    <property type="match status" value="1"/>
</dbReference>
<comment type="subunit">
    <text evidence="9">Homodimer.</text>
</comment>
<dbReference type="CDD" id="cd10719">
    <property type="entry name" value="DnaJ_zf"/>
    <property type="match status" value="1"/>
</dbReference>
<feature type="repeat" description="CXXCXGXG motif" evidence="9">
    <location>
        <begin position="158"/>
        <end position="165"/>
    </location>
</feature>
<organism evidence="13 14">
    <name type="scientific">Pseudoflavonifractor intestinihominis</name>
    <dbReference type="NCBI Taxonomy" id="3133171"/>
    <lineage>
        <taxon>Bacteria</taxon>
        <taxon>Bacillati</taxon>
        <taxon>Bacillota</taxon>
        <taxon>Clostridia</taxon>
        <taxon>Eubacteriales</taxon>
        <taxon>Oscillospiraceae</taxon>
        <taxon>Pseudoflavonifractor</taxon>
    </lineage>
</organism>
<dbReference type="InterPro" id="IPR001623">
    <property type="entry name" value="DnaJ_domain"/>
</dbReference>
<dbReference type="Pfam" id="PF00226">
    <property type="entry name" value="DnaJ"/>
    <property type="match status" value="1"/>
</dbReference>
<feature type="binding site" evidence="9">
    <location>
        <position position="175"/>
    </location>
    <ligand>
        <name>Zn(2+)</name>
        <dbReference type="ChEBI" id="CHEBI:29105"/>
        <label>2</label>
    </ligand>
</feature>
<keyword evidence="3 9" id="KW-0479">Metal-binding</keyword>
<comment type="domain">
    <text evidence="9">The J domain is necessary and sufficient to stimulate DnaK ATPase activity. Zinc center 1 plays an important role in the autonomous, DnaK-independent chaperone activity of DnaJ. Zinc center 2 is essential for interaction with DnaK and for DnaJ activity.</text>
</comment>
<dbReference type="CDD" id="cd06257">
    <property type="entry name" value="DnaJ"/>
    <property type="match status" value="1"/>
</dbReference>
<name>A0ABV1E5W7_9FIRM</name>
<dbReference type="NCBIfam" id="NF008035">
    <property type="entry name" value="PRK10767.1"/>
    <property type="match status" value="1"/>
</dbReference>
<dbReference type="NCBIfam" id="TIGR02349">
    <property type="entry name" value="DnaJ_bact"/>
    <property type="match status" value="1"/>
</dbReference>
<feature type="binding site" evidence="9">
    <location>
        <position position="158"/>
    </location>
    <ligand>
        <name>Zn(2+)</name>
        <dbReference type="ChEBI" id="CHEBI:29105"/>
        <label>1</label>
    </ligand>
</feature>
<keyword evidence="2 9" id="KW-0235">DNA replication</keyword>
<protein>
    <recommendedName>
        <fullName evidence="9">Chaperone protein DnaJ</fullName>
    </recommendedName>
</protein>
<keyword evidence="5 9" id="KW-0863">Zinc-finger</keyword>
<evidence type="ECO:0000313" key="13">
    <source>
        <dbReference type="EMBL" id="MEQ2442701.1"/>
    </source>
</evidence>
<dbReference type="Pfam" id="PF01556">
    <property type="entry name" value="DnaJ_C"/>
    <property type="match status" value="1"/>
</dbReference>
<dbReference type="Gene3D" id="1.10.287.110">
    <property type="entry name" value="DnaJ domain"/>
    <property type="match status" value="1"/>
</dbReference>
<keyword evidence="13" id="KW-0560">Oxidoreductase</keyword>
<evidence type="ECO:0000256" key="9">
    <source>
        <dbReference type="HAMAP-Rule" id="MF_01152"/>
    </source>
</evidence>
<dbReference type="GO" id="GO:0016491">
    <property type="term" value="F:oxidoreductase activity"/>
    <property type="evidence" value="ECO:0007669"/>
    <property type="project" value="UniProtKB-KW"/>
</dbReference>
<dbReference type="InterPro" id="IPR001305">
    <property type="entry name" value="HSP_DnaJ_Cys-rich_dom"/>
</dbReference>
<comment type="similarity">
    <text evidence="9">Belongs to the DnaJ family.</text>
</comment>
<dbReference type="EMBL" id="JBBMFK010000005">
    <property type="protein sequence ID" value="MEQ2442701.1"/>
    <property type="molecule type" value="Genomic_DNA"/>
</dbReference>
<dbReference type="InterPro" id="IPR036869">
    <property type="entry name" value="J_dom_sf"/>
</dbReference>
<dbReference type="Proteomes" id="UP001464378">
    <property type="component" value="Unassembled WGS sequence"/>
</dbReference>
<evidence type="ECO:0000256" key="6">
    <source>
        <dbReference type="ARBA" id="ARBA00022833"/>
    </source>
</evidence>
<dbReference type="SUPFAM" id="SSF49493">
    <property type="entry name" value="HSP40/DnaJ peptide-binding domain"/>
    <property type="match status" value="2"/>
</dbReference>
<feature type="binding site" evidence="9">
    <location>
        <position position="204"/>
    </location>
    <ligand>
        <name>Zn(2+)</name>
        <dbReference type="ChEBI" id="CHEBI:29105"/>
        <label>2</label>
    </ligand>
</feature>
<feature type="zinc finger region" description="CR-type" evidence="10">
    <location>
        <begin position="145"/>
        <end position="227"/>
    </location>
</feature>
<evidence type="ECO:0000256" key="10">
    <source>
        <dbReference type="PROSITE-ProRule" id="PRU00546"/>
    </source>
</evidence>
<dbReference type="PANTHER" id="PTHR43096">
    <property type="entry name" value="DNAJ HOMOLOG 1, MITOCHONDRIAL-RELATED"/>
    <property type="match status" value="1"/>
</dbReference>
<dbReference type="HAMAP" id="MF_01152">
    <property type="entry name" value="DnaJ"/>
    <property type="match status" value="1"/>
</dbReference>
<evidence type="ECO:0000256" key="7">
    <source>
        <dbReference type="ARBA" id="ARBA00023016"/>
    </source>
</evidence>
<keyword evidence="4 9" id="KW-0677">Repeat</keyword>
<keyword evidence="6 9" id="KW-0862">Zinc</keyword>
<feature type="repeat" description="CXXCXGXG motif" evidence="9">
    <location>
        <begin position="201"/>
        <end position="208"/>
    </location>
</feature>
<feature type="binding site" evidence="9">
    <location>
        <position position="201"/>
    </location>
    <ligand>
        <name>Zn(2+)</name>
        <dbReference type="ChEBI" id="CHEBI:29105"/>
        <label>2</label>
    </ligand>
</feature>
<dbReference type="PRINTS" id="PR00625">
    <property type="entry name" value="JDOMAIN"/>
</dbReference>
<accession>A0ABV1E5W7</accession>
<proteinExistence type="inferred from homology"/>
<dbReference type="PROSITE" id="PS00636">
    <property type="entry name" value="DNAJ_1"/>
    <property type="match status" value="1"/>
</dbReference>
<dbReference type="SMART" id="SM00271">
    <property type="entry name" value="DnaJ"/>
    <property type="match status" value="1"/>
</dbReference>